<sequence length="461" mass="53009">MDYSNSCFGKLVSDKEASLKGLWDSLGRAWKRQGSREFYTQEVVLKLAKSSPSCIFIQLKEKLESRERFFRLIALVNTKTPIRRVIRMLKEDNLEVKDIISEGTPGLGLENSLIGRCLEDNKNEEAFNARMQASVEGHVEHGFKATNVSVHIPKENNSLLDMKSKVISEIMGDPIARNKYLVVFDNPISNLGLVGLELSKIETKRSPTRFVVDHDTMDKSRVSMAIPLRAKGESRGNSWLSLLICSPYHGFAPGISMRFYHWRRNLEATKETSSRIIGKDGAKIDNLALCFKRTLETLHDWERCKFGSFRLRIAKVKDAFKVVQMNLGCYSDEELKLRKELDTLLEQEEIYWKQRAEQRLSPPPRSLLARVIYHCMTLFGYLSFASLASLLFPDSARPAIYVLYITLSVGELLPLVCQRLGIRWFGRTHFSRERRYVPTFLISPWRLVAQRTLNQRQLLPI</sequence>
<evidence type="ECO:0000256" key="1">
    <source>
        <dbReference type="SAM" id="Phobius"/>
    </source>
</evidence>
<protein>
    <submittedName>
        <fullName evidence="2">Uncharacterized protein</fullName>
    </submittedName>
</protein>
<dbReference type="AlphaFoldDB" id="A0ABD2XRN6"/>
<reference evidence="2 3" key="1">
    <citation type="submission" date="2024-11" db="EMBL/GenBank/DDBJ databases">
        <title>A near-complete genome assembly of Cinchona calisaya.</title>
        <authorList>
            <person name="Lian D.C."/>
            <person name="Zhao X.W."/>
            <person name="Wei L."/>
        </authorList>
    </citation>
    <scope>NUCLEOTIDE SEQUENCE [LARGE SCALE GENOMIC DNA]</scope>
    <source>
        <tissue evidence="2">Nenye</tissue>
    </source>
</reference>
<dbReference type="Proteomes" id="UP001630127">
    <property type="component" value="Unassembled WGS sequence"/>
</dbReference>
<name>A0ABD2XRN6_9GENT</name>
<organism evidence="2 3">
    <name type="scientific">Cinchona calisaya</name>
    <dbReference type="NCBI Taxonomy" id="153742"/>
    <lineage>
        <taxon>Eukaryota</taxon>
        <taxon>Viridiplantae</taxon>
        <taxon>Streptophyta</taxon>
        <taxon>Embryophyta</taxon>
        <taxon>Tracheophyta</taxon>
        <taxon>Spermatophyta</taxon>
        <taxon>Magnoliopsida</taxon>
        <taxon>eudicotyledons</taxon>
        <taxon>Gunneridae</taxon>
        <taxon>Pentapetalae</taxon>
        <taxon>asterids</taxon>
        <taxon>lamiids</taxon>
        <taxon>Gentianales</taxon>
        <taxon>Rubiaceae</taxon>
        <taxon>Cinchonoideae</taxon>
        <taxon>Cinchoneae</taxon>
        <taxon>Cinchona</taxon>
    </lineage>
</organism>
<accession>A0ABD2XRN6</accession>
<gene>
    <name evidence="2" type="ORF">ACH5RR_040251</name>
</gene>
<feature type="transmembrane region" description="Helical" evidence="1">
    <location>
        <begin position="371"/>
        <end position="392"/>
    </location>
</feature>
<keyword evidence="3" id="KW-1185">Reference proteome</keyword>
<keyword evidence="1" id="KW-0472">Membrane</keyword>
<comment type="caution">
    <text evidence="2">The sequence shown here is derived from an EMBL/GenBank/DDBJ whole genome shotgun (WGS) entry which is preliminary data.</text>
</comment>
<evidence type="ECO:0000313" key="2">
    <source>
        <dbReference type="EMBL" id="KAL3497519.1"/>
    </source>
</evidence>
<evidence type="ECO:0000313" key="3">
    <source>
        <dbReference type="Proteomes" id="UP001630127"/>
    </source>
</evidence>
<keyword evidence="1" id="KW-0812">Transmembrane</keyword>
<proteinExistence type="predicted"/>
<dbReference type="EMBL" id="JBJUIK010000017">
    <property type="protein sequence ID" value="KAL3497519.1"/>
    <property type="molecule type" value="Genomic_DNA"/>
</dbReference>
<keyword evidence="1" id="KW-1133">Transmembrane helix</keyword>
<feature type="transmembrane region" description="Helical" evidence="1">
    <location>
        <begin position="398"/>
        <end position="417"/>
    </location>
</feature>